<sequence>MKVFSNNSASSPIVVIVLLQQLKKAAALEDFQLIARVATGGNAGFAVEGKVEIVNVAQDGPARNASLLCQLARRARLLLKEIDNL</sequence>
<gene>
    <name evidence="1" type="ORF">NCTC10974_05488</name>
</gene>
<evidence type="ECO:0000313" key="2">
    <source>
        <dbReference type="Proteomes" id="UP000358010"/>
    </source>
</evidence>
<dbReference type="Proteomes" id="UP000358010">
    <property type="component" value="Unassembled WGS sequence"/>
</dbReference>
<accession>A0A485JQD4</accession>
<organism evidence="1 2">
    <name type="scientific">Escherichia coli</name>
    <dbReference type="NCBI Taxonomy" id="562"/>
    <lineage>
        <taxon>Bacteria</taxon>
        <taxon>Pseudomonadati</taxon>
        <taxon>Pseudomonadota</taxon>
        <taxon>Gammaproteobacteria</taxon>
        <taxon>Enterobacterales</taxon>
        <taxon>Enterobacteriaceae</taxon>
        <taxon>Escherichia</taxon>
    </lineage>
</organism>
<evidence type="ECO:0000313" key="1">
    <source>
        <dbReference type="EMBL" id="VFT71838.1"/>
    </source>
</evidence>
<reference evidence="1 2" key="1">
    <citation type="submission" date="2019-03" db="EMBL/GenBank/DDBJ databases">
        <authorList>
            <consortium name="Pathogen Informatics"/>
        </authorList>
    </citation>
    <scope>NUCLEOTIDE SEQUENCE [LARGE SCALE GENOMIC DNA]</scope>
    <source>
        <strain evidence="1 2">NCTC10974</strain>
    </source>
</reference>
<protein>
    <submittedName>
        <fullName evidence="1">Uncharacterized protein</fullName>
    </submittedName>
</protein>
<dbReference type="AlphaFoldDB" id="A0A485JQD4"/>
<name>A0A485JQD4_ECOLX</name>
<dbReference type="EMBL" id="CAADJZ010000001">
    <property type="protein sequence ID" value="VFT71838.1"/>
    <property type="molecule type" value="Genomic_DNA"/>
</dbReference>
<proteinExistence type="predicted"/>